<accession>A0ABT6C4A1</accession>
<reference evidence="2 3" key="1">
    <citation type="submission" date="2023-03" db="EMBL/GenBank/DDBJ databases">
        <title>YIM 133296 draft genome.</title>
        <authorList>
            <person name="Xiong L."/>
        </authorList>
    </citation>
    <scope>NUCLEOTIDE SEQUENCE [LARGE SCALE GENOMIC DNA]</scope>
    <source>
        <strain evidence="2 3">YIM 133296</strain>
    </source>
</reference>
<feature type="transmembrane region" description="Helical" evidence="1">
    <location>
        <begin position="49"/>
        <end position="69"/>
    </location>
</feature>
<dbReference type="EMBL" id="JAROAV010000010">
    <property type="protein sequence ID" value="MDF8263383.1"/>
    <property type="molecule type" value="Genomic_DNA"/>
</dbReference>
<keyword evidence="3" id="KW-1185">Reference proteome</keyword>
<organism evidence="2 3">
    <name type="scientific">Luteipulveratus flavus</name>
    <dbReference type="NCBI Taxonomy" id="3031728"/>
    <lineage>
        <taxon>Bacteria</taxon>
        <taxon>Bacillati</taxon>
        <taxon>Actinomycetota</taxon>
        <taxon>Actinomycetes</taxon>
        <taxon>Micrococcales</taxon>
        <taxon>Dermacoccaceae</taxon>
        <taxon>Luteipulveratus</taxon>
    </lineage>
</organism>
<evidence type="ECO:0000256" key="1">
    <source>
        <dbReference type="SAM" id="Phobius"/>
    </source>
</evidence>
<evidence type="ECO:0000313" key="2">
    <source>
        <dbReference type="EMBL" id="MDF8263383.1"/>
    </source>
</evidence>
<keyword evidence="1" id="KW-0812">Transmembrane</keyword>
<dbReference type="RefSeq" id="WP_277191124.1">
    <property type="nucleotide sequence ID" value="NZ_JAROAV010000010.1"/>
</dbReference>
<name>A0ABT6C4A1_9MICO</name>
<protein>
    <submittedName>
        <fullName evidence="2">Uncharacterized protein</fullName>
    </submittedName>
</protein>
<sequence length="124" mass="12336">MRASRSETATATTLLAIGAFQVALAGGAPWGRASYGGAHQGVLPTRLRVVSGVAALGYGTGAALIVSGAGSPRSRVIAFTGLSVLMGIGSATNAASRSPIERAVWTPVSAAAAGLAWRSRTTRA</sequence>
<comment type="caution">
    <text evidence="2">The sequence shown here is derived from an EMBL/GenBank/DDBJ whole genome shotgun (WGS) entry which is preliminary data.</text>
</comment>
<keyword evidence="1" id="KW-1133">Transmembrane helix</keyword>
<evidence type="ECO:0000313" key="3">
    <source>
        <dbReference type="Proteomes" id="UP001528912"/>
    </source>
</evidence>
<gene>
    <name evidence="2" type="ORF">P4R38_03870</name>
</gene>
<keyword evidence="1" id="KW-0472">Membrane</keyword>
<dbReference type="Proteomes" id="UP001528912">
    <property type="component" value="Unassembled WGS sequence"/>
</dbReference>
<proteinExistence type="predicted"/>